<accession>A0AAD6UL90</accession>
<name>A0AAD6UL90_9AGAR</name>
<evidence type="ECO:0000313" key="2">
    <source>
        <dbReference type="Proteomes" id="UP001219525"/>
    </source>
</evidence>
<evidence type="ECO:0000313" key="1">
    <source>
        <dbReference type="EMBL" id="KAJ7189715.1"/>
    </source>
</evidence>
<dbReference type="Proteomes" id="UP001219525">
    <property type="component" value="Unassembled WGS sequence"/>
</dbReference>
<proteinExistence type="predicted"/>
<gene>
    <name evidence="1" type="ORF">GGX14DRAFT_408586</name>
</gene>
<organism evidence="1 2">
    <name type="scientific">Mycena pura</name>
    <dbReference type="NCBI Taxonomy" id="153505"/>
    <lineage>
        <taxon>Eukaryota</taxon>
        <taxon>Fungi</taxon>
        <taxon>Dikarya</taxon>
        <taxon>Basidiomycota</taxon>
        <taxon>Agaricomycotina</taxon>
        <taxon>Agaricomycetes</taxon>
        <taxon>Agaricomycetidae</taxon>
        <taxon>Agaricales</taxon>
        <taxon>Marasmiineae</taxon>
        <taxon>Mycenaceae</taxon>
        <taxon>Mycena</taxon>
    </lineage>
</organism>
<dbReference type="AlphaFoldDB" id="A0AAD6UL90"/>
<comment type="caution">
    <text evidence="1">The sequence shown here is derived from an EMBL/GenBank/DDBJ whole genome shotgun (WGS) entry which is preliminary data.</text>
</comment>
<keyword evidence="2" id="KW-1185">Reference proteome</keyword>
<reference evidence="1" key="1">
    <citation type="submission" date="2023-03" db="EMBL/GenBank/DDBJ databases">
        <title>Massive genome expansion in bonnet fungi (Mycena s.s.) driven by repeated elements and novel gene families across ecological guilds.</title>
        <authorList>
            <consortium name="Lawrence Berkeley National Laboratory"/>
            <person name="Harder C.B."/>
            <person name="Miyauchi S."/>
            <person name="Viragh M."/>
            <person name="Kuo A."/>
            <person name="Thoen E."/>
            <person name="Andreopoulos B."/>
            <person name="Lu D."/>
            <person name="Skrede I."/>
            <person name="Drula E."/>
            <person name="Henrissat B."/>
            <person name="Morin E."/>
            <person name="Kohler A."/>
            <person name="Barry K."/>
            <person name="LaButti K."/>
            <person name="Morin E."/>
            <person name="Salamov A."/>
            <person name="Lipzen A."/>
            <person name="Mereny Z."/>
            <person name="Hegedus B."/>
            <person name="Baldrian P."/>
            <person name="Stursova M."/>
            <person name="Weitz H."/>
            <person name="Taylor A."/>
            <person name="Grigoriev I.V."/>
            <person name="Nagy L.G."/>
            <person name="Martin F."/>
            <person name="Kauserud H."/>
        </authorList>
    </citation>
    <scope>NUCLEOTIDE SEQUENCE</scope>
    <source>
        <strain evidence="1">9144</strain>
    </source>
</reference>
<dbReference type="EMBL" id="JARJCW010000168">
    <property type="protein sequence ID" value="KAJ7189715.1"/>
    <property type="molecule type" value="Genomic_DNA"/>
</dbReference>
<protein>
    <submittedName>
        <fullName evidence="1">Uncharacterized protein</fullName>
    </submittedName>
</protein>
<sequence>MRPARTCERIRKCYSDERARNCICRPVGLDNCSLSGTVPKPAFIPSSRRSKFACFQGGTCMSAADWRISSRRAGPVGFIALSPRRPETSVPGAVRSCWNYYQIADIDQVSIAQSPWGDGRHWARLSCKIDVDALAGENKCRATEIGTKFGERQVTHTKRTGNEEVHSSSSSVHGDGSLERYCLEFFCPFELLTGGVTATELRGLQRIRRGGRGRAQADIRSVIAQGRVGHALSKRQCMEDQHSKPRPACVTVHVSVGEKESEGGPAHQAPSQMQVRHRTLSKKPDKKMESGLSEYPDHAREATSYWKRPRVTGARLVHLEVRPVMPARILRMRVSTVEASFWGVNASPASESSGELTQIQAACMWTNSPLLTMSDHTLDIQSSILVAGLALVPGDAARYICLGLLLALLVYRVARGQTPAAKMNALTAAIASANELLTRAPSTTGSDRVSSMHQELLLRIAENFKSTLQCRLLEINIEGHGWNEYFRDVRGLLKDIDKCTKDIKKIQTKIHLLIEWDAQRKLDDEIHKSRAVLAAIHAGPRRVTYIPVLLNSH</sequence>